<feature type="domain" description="Trimeric autotransporter adhesin YadA-like stalk" evidence="13">
    <location>
        <begin position="1673"/>
        <end position="1712"/>
    </location>
</feature>
<comment type="caution">
    <text evidence="15">The sequence shown here is derived from an EMBL/GenBank/DDBJ whole genome shotgun (WGS) entry which is preliminary data.</text>
</comment>
<feature type="domain" description="Trimeric autotransporter adhesin YadA-like stalk" evidence="13">
    <location>
        <begin position="1270"/>
        <end position="1306"/>
    </location>
</feature>
<evidence type="ECO:0000259" key="13">
    <source>
        <dbReference type="Pfam" id="PF05662"/>
    </source>
</evidence>
<organism evidence="15 16">
    <name type="scientific">Acinetobacter bouvetii DSM 14964 = CIP 107468</name>
    <dbReference type="NCBI Taxonomy" id="1120925"/>
    <lineage>
        <taxon>Bacteria</taxon>
        <taxon>Pseudomonadati</taxon>
        <taxon>Pseudomonadota</taxon>
        <taxon>Gammaproteobacteria</taxon>
        <taxon>Moraxellales</taxon>
        <taxon>Moraxellaceae</taxon>
        <taxon>Acinetobacter</taxon>
    </lineage>
</organism>
<evidence type="ECO:0000259" key="12">
    <source>
        <dbReference type="Pfam" id="PF05658"/>
    </source>
</evidence>
<dbReference type="InterPro" id="IPR005594">
    <property type="entry name" value="YadA_C"/>
</dbReference>
<dbReference type="Gene3D" id="6.20.50.100">
    <property type="match status" value="4"/>
</dbReference>
<feature type="domain" description="ESPR" evidence="14">
    <location>
        <begin position="1"/>
        <end position="47"/>
    </location>
</feature>
<evidence type="ECO:0000256" key="1">
    <source>
        <dbReference type="ARBA" id="ARBA00004241"/>
    </source>
</evidence>
<dbReference type="OrthoDB" id="1631723at2"/>
<dbReference type="EMBL" id="APQD01000020">
    <property type="protein sequence ID" value="ENV81900.1"/>
    <property type="molecule type" value="Genomic_DNA"/>
</dbReference>
<dbReference type="Pfam" id="PF05658">
    <property type="entry name" value="YadA_head"/>
    <property type="match status" value="4"/>
</dbReference>
<feature type="domain" description="Trimeric autotransporter adhesin YadA-like head" evidence="12">
    <location>
        <begin position="235"/>
        <end position="257"/>
    </location>
</feature>
<dbReference type="CDD" id="cd12820">
    <property type="entry name" value="LbR_YadA-like"/>
    <property type="match status" value="1"/>
</dbReference>
<dbReference type="SUPFAM" id="SSF54523">
    <property type="entry name" value="Pili subunits"/>
    <property type="match status" value="1"/>
</dbReference>
<dbReference type="Gene3D" id="1.20.5.170">
    <property type="match status" value="9"/>
</dbReference>
<dbReference type="InterPro" id="IPR011049">
    <property type="entry name" value="Serralysin-like_metalloprot_C"/>
</dbReference>
<feature type="domain" description="Trimeric autotransporter adhesin YadA-like head" evidence="12">
    <location>
        <begin position="201"/>
        <end position="227"/>
    </location>
</feature>
<dbReference type="GO" id="GO:0009986">
    <property type="term" value="C:cell surface"/>
    <property type="evidence" value="ECO:0007669"/>
    <property type="project" value="UniProtKB-SubCell"/>
</dbReference>
<feature type="domain" description="Trimeric autotransporter adhesin YadA-like C-terminal membrane anchor" evidence="11">
    <location>
        <begin position="2351"/>
        <end position="2406"/>
    </location>
</feature>
<feature type="domain" description="Trimeric autotransporter adhesin YadA-like stalk" evidence="13">
    <location>
        <begin position="2103"/>
        <end position="2131"/>
    </location>
</feature>
<keyword evidence="4" id="KW-0813">Transport</keyword>
<feature type="domain" description="Trimeric autotransporter adhesin YadA-like stalk" evidence="13">
    <location>
        <begin position="791"/>
        <end position="819"/>
    </location>
</feature>
<name>N9DMD6_9GAMM</name>
<comment type="subcellular location">
    <subcellularLocation>
        <location evidence="2">Cell outer membrane</location>
    </subcellularLocation>
    <subcellularLocation>
        <location evidence="1">Cell surface</location>
    </subcellularLocation>
</comment>
<feature type="domain" description="Trimeric autotransporter adhesin YadA-like stalk" evidence="13">
    <location>
        <begin position="504"/>
        <end position="532"/>
    </location>
</feature>
<evidence type="ECO:0000313" key="16">
    <source>
        <dbReference type="Proteomes" id="UP000018460"/>
    </source>
</evidence>
<reference evidence="15 16" key="1">
    <citation type="submission" date="2013-02" db="EMBL/GenBank/DDBJ databases">
        <title>The Genome Sequence of Acinetobacter bouvetii CIP 107468.</title>
        <authorList>
            <consortium name="The Broad Institute Genome Sequencing Platform"/>
            <consortium name="The Broad Institute Genome Sequencing Center for Infectious Disease"/>
            <person name="Cerqueira G."/>
            <person name="Feldgarden M."/>
            <person name="Courvalin P."/>
            <person name="Perichon B."/>
            <person name="Grillot-Courvalin C."/>
            <person name="Clermont D."/>
            <person name="Rocha E."/>
            <person name="Yoon E.-J."/>
            <person name="Nemec A."/>
            <person name="Walker B."/>
            <person name="Young S.K."/>
            <person name="Zeng Q."/>
            <person name="Gargeya S."/>
            <person name="Fitzgerald M."/>
            <person name="Haas B."/>
            <person name="Abouelleil A."/>
            <person name="Alvarado L."/>
            <person name="Arachchi H.M."/>
            <person name="Berlin A.M."/>
            <person name="Chapman S.B."/>
            <person name="Dewar J."/>
            <person name="Goldberg J."/>
            <person name="Griggs A."/>
            <person name="Gujja S."/>
            <person name="Hansen M."/>
            <person name="Howarth C."/>
            <person name="Imamovic A."/>
            <person name="Larimer J."/>
            <person name="McCowan C."/>
            <person name="Murphy C."/>
            <person name="Neiman D."/>
            <person name="Pearson M."/>
            <person name="Priest M."/>
            <person name="Roberts A."/>
            <person name="Saif S."/>
            <person name="Shea T."/>
            <person name="Sisk P."/>
            <person name="Sykes S."/>
            <person name="Wortman J."/>
            <person name="Nusbaum C."/>
            <person name="Birren B."/>
        </authorList>
    </citation>
    <scope>NUCLEOTIDE SEQUENCE [LARGE SCALE GENOMIC DNA]</scope>
    <source>
        <strain evidence="15 16">CIP 107468</strain>
    </source>
</reference>
<dbReference type="InterPro" id="IPR008640">
    <property type="entry name" value="Adhesin_Head_dom"/>
</dbReference>
<keyword evidence="6" id="KW-0812">Transmembrane</keyword>
<feature type="domain" description="Trimeric autotransporter adhesin YadA-like head" evidence="12">
    <location>
        <begin position="159"/>
        <end position="183"/>
    </location>
</feature>
<gene>
    <name evidence="15" type="ORF">F941_02718</name>
</gene>
<evidence type="ECO:0000256" key="5">
    <source>
        <dbReference type="ARBA" id="ARBA00022452"/>
    </source>
</evidence>
<keyword evidence="7" id="KW-0732">Signal</keyword>
<evidence type="ECO:0000256" key="9">
    <source>
        <dbReference type="ARBA" id="ARBA00023136"/>
    </source>
</evidence>
<keyword evidence="16" id="KW-1185">Reference proteome</keyword>
<dbReference type="Pfam" id="PF05662">
    <property type="entry name" value="YadA_stalk"/>
    <property type="match status" value="14"/>
</dbReference>
<protein>
    <submittedName>
        <fullName evidence="15">Uncharacterized protein</fullName>
    </submittedName>
</protein>
<dbReference type="Gene3D" id="3.30.1300.30">
    <property type="entry name" value="GSPII I/J protein-like"/>
    <property type="match status" value="1"/>
</dbReference>
<dbReference type="Gene3D" id="2.20.70.140">
    <property type="match status" value="14"/>
</dbReference>
<dbReference type="RefSeq" id="WP_005012342.1">
    <property type="nucleotide sequence ID" value="NZ_KB849728.1"/>
</dbReference>
<feature type="domain" description="Trimeric autotransporter adhesin YadA-like stalk" evidence="13">
    <location>
        <begin position="1944"/>
        <end position="1980"/>
    </location>
</feature>
<keyword evidence="5" id="KW-1134">Transmembrane beta strand</keyword>
<dbReference type="PATRIC" id="fig|1120925.3.peg.2862"/>
<evidence type="ECO:0000259" key="14">
    <source>
        <dbReference type="Pfam" id="PF13018"/>
    </source>
</evidence>
<keyword evidence="10" id="KW-0998">Cell outer membrane</keyword>
<evidence type="ECO:0000259" key="11">
    <source>
        <dbReference type="Pfam" id="PF03895"/>
    </source>
</evidence>
<sequence>MNKVYKVVWNASLGAWIAVSELAKSHSKTKSKNLKSVILPLVVGMTFSSGAWTAPFAAGGGNAAVSNSIAIGTDASTASAVSGANQSVAIGYSTKASGDQSVALGANVIASGNSAIAIGGDDIDRIANDKAVNDSYQALTGVRLVAGNAAGGSYRSTTASGAGATAMGTQSAASGDFAVALGMTSTASGDASSALGVYANASGGGALAIGAISKAQAEQSIALGTNAKVVQAASNSIAIGNGAVANNKDSIAMGAGSTANSQTLSNQAYLVGGTAKGEMNIGDRRITGVSAGSADTDAVNVSQLKKAAALAKTTVSKGKNIELTTTQNADGSTNYEVATADDLNVTSVTAGNATLNNNGLAIAGGPSVLASGIDAGSKKVTNVANGDISAASKDAVNGSQLYQTNQNVTNAQTAADAAQAAANKGISFGDGKTNNNYALGETINVKGDSNVTSTTTSDGVQLALAKDITVDSIAAGNSVLNNSGLTIAGGPSVLAAGIDAGSKKVTNVANGDISAASKDAVNGSQLSDLIGAPVTTDANGKTVVSNIGGTTASNINDAIQQVNTAANAGWNVTGSGANSANIGPNGKLDVVGDSNISVQQTGTDQDAKLEINLAKDLTVDSLTAGNTVLNPNGLSFITAAGDPAGPSITSTGINAGDYKITQVGKGDVTATSTDAINGSQLFAVQQTVDNVITNALQGVQAKFSVASNGDTPSLVGEGAVLDIGTDAAESNLTVSRIGTTIDFALKKDLKLDSVTTGSTKISDAGLQFVNNAGAVTGPSVASTGIQAGDLKVTNVAKGDIAANSKDAVNGGQLSDLIGAPVTTDANGNTVVSNLGGTTANNINDAIQQVNNTANAGWNVTGSGANSANIGPKGKLDVKGSNSNLKVSQTGTDQDAVLEIALSDNLKVDSLTAGNSTLSTDGLRVKDAAGNTTALGNNGLSFTNAAGTATGPSISMSGLDAGNKVISNVVAGAITSTSKEAVNGSQLGNLMGTAVTTVQNADGSTTVTAPNLGGTTANNVHDAIQQVNTTAADALTTANKGFALKAQDGRTVQKALGEAVDVVGADSNIETLVANGQVQIRLGDNINVANSITAGGNTLNAQGLTVGDSTLSSMGLSIANGGPSVTSAGIDAGNKVISSVAAGAISSTSQDAVNGSQLYAAQNNVANVIGGNTKVDPNTGNISTSNIGGTGKNTISEAVAAAKSTVAEGKNITVKETKNTDGSSNYIVATADDLDIKSLKAGDTLINSNGLTIANGPSITLAGINAGNKVISDVAAGSISAASKDAVNGSQLYGAQNNVASLIGGSTVIDPNTGAVTAANIGGTGKNTISEAVAAAKTTVTEGKNITVKETKNADGSSNYQVATADNLDVTSLKAGNTLINNNGLSITGGPSVLASGINAGNKKITNVANGDVTSTSSDAVNGSQLYAVDSRIDQILNQNIANLEQGFSLTANGQNTAAVVAGATIDIGTAADEKNLTVTKSGNTIDFALNPDLKVTSVTAGGTVLNNQGLSFVGQDANGNPIATGPSVGVNGIDAGNKKIANVANGDVSASSKDAINGSQLYSAQNNVANVIGGNTSIDPNTGNINASNIGGTGKNTISEAVAAAKTTVSKGKNMEVKATQNADGSTNYEVATSDNLDVTSLKAGNTTINNSGLSIAGGPSILASGIDAGNKKIANVANGDVTASSKDAVNGSQLYSAQNNVANVIGGNTSIDPNTGNISTSNIGGTGKNTIDEAVAAAKTTVSQGKNMVVTETKNADGSSDYKVATSDHLDVTSLKAGNSLLNNQGLTIVGGPSVLVSGINAGNKKITSVANGSVTSTSQDAVNGSQLYALDSRLDSIINKNINALEKGFNLSANGLNEKAVVAGETIDIGTASAEKNLTVTKTGNTIDFALNPDLTVDSVNAGGTVINADGLSFQTLDANGNIITMGPSISYAGINAGNMIIANVANGAVNAASQDAVNGRQLYNAQNNVANLIGGNTVIDPNTGNITASDIGGTGANNIHDAIQSVNNAAANANQGWNVSTNGGAASNVKPGDTVDFSNADGNLKVSNQGNNITVDLNKDLNLGAAGSVTTGDTKIDDNGLSIAGGPSVTKNGIDAGNKQVTNVADGQIAAGSQDAVNGGQIHDMMGAGAYDAAGNLSNIGGTGANNINDAFAAVNKAATESKTTVTAGSNIDVTSTKNADGSTNYVVATKDDMTLNSITAKEINADKVVAGNTTIDSNGVSIKNGPSMTASGVDAGNKAVSNVSNGVQTSDAVNMGQLAQYLGGGAGYNNITESFDAPAYNVNGGSYNNVGDALGALNQADQVLGDRITNLGDQLQQAFYSTNQRIDDVEKKANAGIAAAMALENAPYIPGKYTYAAGAAYHGGENAIGVTLRKTADNGRWSLTGGVAAGSSGDPSVRVGISGVID</sequence>
<evidence type="ECO:0000256" key="2">
    <source>
        <dbReference type="ARBA" id="ARBA00004442"/>
    </source>
</evidence>
<evidence type="ECO:0000256" key="6">
    <source>
        <dbReference type="ARBA" id="ARBA00022692"/>
    </source>
</evidence>
<feature type="domain" description="Trimeric autotransporter adhesin YadA-like stalk" evidence="13">
    <location>
        <begin position="659"/>
        <end position="700"/>
    </location>
</feature>
<evidence type="ECO:0000256" key="7">
    <source>
        <dbReference type="ARBA" id="ARBA00022729"/>
    </source>
</evidence>
<evidence type="ECO:0000256" key="3">
    <source>
        <dbReference type="ARBA" id="ARBA00005848"/>
    </source>
</evidence>
<accession>N9DMD6</accession>
<dbReference type="Pfam" id="PF03895">
    <property type="entry name" value="YadA_anchor"/>
    <property type="match status" value="1"/>
</dbReference>
<dbReference type="eggNOG" id="COG5295">
    <property type="taxonomic scope" value="Bacteria"/>
</dbReference>
<comment type="similarity">
    <text evidence="3">Belongs to the autotransporter-2 (AT-2) (TC 1.B.40) family.</text>
</comment>
<dbReference type="InterPro" id="IPR024973">
    <property type="entry name" value="ESPR"/>
</dbReference>
<evidence type="ECO:0000256" key="4">
    <source>
        <dbReference type="ARBA" id="ARBA00022448"/>
    </source>
</evidence>
<dbReference type="GO" id="GO:0015031">
    <property type="term" value="P:protein transport"/>
    <property type="evidence" value="ECO:0007669"/>
    <property type="project" value="UniProtKB-KW"/>
</dbReference>
<dbReference type="Gene3D" id="6.10.250.2030">
    <property type="match status" value="1"/>
</dbReference>
<keyword evidence="9" id="KW-0472">Membrane</keyword>
<evidence type="ECO:0000313" key="15">
    <source>
        <dbReference type="EMBL" id="ENV81900.1"/>
    </source>
</evidence>
<feature type="domain" description="Trimeric autotransporter adhesin YadA-like stalk" evidence="13">
    <location>
        <begin position="1403"/>
        <end position="1442"/>
    </location>
</feature>
<dbReference type="GO" id="GO:0009279">
    <property type="term" value="C:cell outer membrane"/>
    <property type="evidence" value="ECO:0007669"/>
    <property type="project" value="UniProtKB-SubCell"/>
</dbReference>
<feature type="domain" description="Trimeric autotransporter adhesin YadA-like stalk" evidence="13">
    <location>
        <begin position="285"/>
        <end position="316"/>
    </location>
</feature>
<dbReference type="Gene3D" id="2.150.10.10">
    <property type="entry name" value="Serralysin-like metalloprotease, C-terminal"/>
    <property type="match status" value="2"/>
</dbReference>
<evidence type="ECO:0000256" key="10">
    <source>
        <dbReference type="ARBA" id="ARBA00023237"/>
    </source>
</evidence>
<keyword evidence="8" id="KW-0653">Protein transport</keyword>
<proteinExistence type="inferred from homology"/>
<feature type="domain" description="Trimeric autotransporter adhesin YadA-like head" evidence="12">
    <location>
        <begin position="86"/>
        <end position="107"/>
    </location>
</feature>
<dbReference type="SUPFAM" id="SSF101967">
    <property type="entry name" value="Adhesin YadA, collagen-binding domain"/>
    <property type="match status" value="12"/>
</dbReference>
<feature type="domain" description="Trimeric autotransporter adhesin YadA-like stalk" evidence="13">
    <location>
        <begin position="1807"/>
        <end position="1845"/>
    </location>
</feature>
<evidence type="ECO:0000256" key="8">
    <source>
        <dbReference type="ARBA" id="ARBA00022927"/>
    </source>
</evidence>
<feature type="domain" description="Trimeric autotransporter adhesin YadA-like stalk" evidence="13">
    <location>
        <begin position="2245"/>
        <end position="2262"/>
    </location>
</feature>
<dbReference type="InterPro" id="IPR008635">
    <property type="entry name" value="Coiled_stalk_dom"/>
</dbReference>
<feature type="domain" description="Trimeric autotransporter adhesin YadA-like stalk" evidence="13">
    <location>
        <begin position="379"/>
        <end position="423"/>
    </location>
</feature>
<dbReference type="Proteomes" id="UP000018460">
    <property type="component" value="Unassembled WGS sequence"/>
</dbReference>
<dbReference type="InterPro" id="IPR045584">
    <property type="entry name" value="Pilin-like"/>
</dbReference>
<feature type="domain" description="Trimeric autotransporter adhesin YadA-like stalk" evidence="13">
    <location>
        <begin position="1539"/>
        <end position="1578"/>
    </location>
</feature>
<feature type="domain" description="Trimeric autotransporter adhesin YadA-like stalk" evidence="13">
    <location>
        <begin position="1136"/>
        <end position="1177"/>
    </location>
</feature>
<dbReference type="Pfam" id="PF13018">
    <property type="entry name" value="ESPR"/>
    <property type="match status" value="1"/>
</dbReference>